<dbReference type="Proteomes" id="UP000192578">
    <property type="component" value="Unassembled WGS sequence"/>
</dbReference>
<evidence type="ECO:0000313" key="2">
    <source>
        <dbReference type="Proteomes" id="UP000192578"/>
    </source>
</evidence>
<dbReference type="AlphaFoldDB" id="A0A1W0WC04"/>
<comment type="caution">
    <text evidence="1">The sequence shown here is derived from an EMBL/GenBank/DDBJ whole genome shotgun (WGS) entry which is preliminary data.</text>
</comment>
<name>A0A1W0WC04_HYPEX</name>
<organism evidence="1 2">
    <name type="scientific">Hypsibius exemplaris</name>
    <name type="common">Freshwater tardigrade</name>
    <dbReference type="NCBI Taxonomy" id="2072580"/>
    <lineage>
        <taxon>Eukaryota</taxon>
        <taxon>Metazoa</taxon>
        <taxon>Ecdysozoa</taxon>
        <taxon>Tardigrada</taxon>
        <taxon>Eutardigrada</taxon>
        <taxon>Parachela</taxon>
        <taxon>Hypsibioidea</taxon>
        <taxon>Hypsibiidae</taxon>
        <taxon>Hypsibius</taxon>
    </lineage>
</organism>
<evidence type="ECO:0000313" key="1">
    <source>
        <dbReference type="EMBL" id="OQV12741.1"/>
    </source>
</evidence>
<protein>
    <submittedName>
        <fullName evidence="1">Uncharacterized protein</fullName>
    </submittedName>
</protein>
<gene>
    <name evidence="1" type="ORF">BV898_12972</name>
</gene>
<reference evidence="2" key="1">
    <citation type="submission" date="2017-01" db="EMBL/GenBank/DDBJ databases">
        <title>Comparative genomics of anhydrobiosis in the tardigrade Hypsibius dujardini.</title>
        <authorList>
            <person name="Yoshida Y."/>
            <person name="Koutsovoulos G."/>
            <person name="Laetsch D."/>
            <person name="Stevens L."/>
            <person name="Kumar S."/>
            <person name="Horikawa D."/>
            <person name="Ishino K."/>
            <person name="Komine S."/>
            <person name="Tomita M."/>
            <person name="Blaxter M."/>
            <person name="Arakawa K."/>
        </authorList>
    </citation>
    <scope>NUCLEOTIDE SEQUENCE [LARGE SCALE GENOMIC DNA]</scope>
    <source>
        <strain evidence="2">Z151</strain>
    </source>
</reference>
<accession>A0A1W0WC04</accession>
<keyword evidence="2" id="KW-1185">Reference proteome</keyword>
<sequence length="135" mass="14997">MAALQRREINVEKTGLVKLQFLKAAWLTAFTSYRYTSFTVVKKAEKFLVNDPSLDFRAPPRLGTSAAVLILLGAESDLVNERRVLGAQSLFGIGALWITAEFLRRCRPTCQRRVCAQSNLSQPSVLVGKLWVLGA</sequence>
<proteinExistence type="predicted"/>
<dbReference type="EMBL" id="MTYJ01000137">
    <property type="protein sequence ID" value="OQV12741.1"/>
    <property type="molecule type" value="Genomic_DNA"/>
</dbReference>
<dbReference type="InterPro" id="IPR015421">
    <property type="entry name" value="PyrdxlP-dep_Trfase_major"/>
</dbReference>
<dbReference type="Gene3D" id="3.40.640.10">
    <property type="entry name" value="Type I PLP-dependent aspartate aminotransferase-like (Major domain)"/>
    <property type="match status" value="1"/>
</dbReference>